<keyword evidence="3" id="KW-1185">Reference proteome</keyword>
<reference evidence="3" key="1">
    <citation type="journal article" date="2016" name="Genome Announc.">
        <title>Genome sequences of three species of Hanseniaspora isolated from spontaneous wine fermentations.</title>
        <authorList>
            <person name="Sternes P.R."/>
            <person name="Lee D."/>
            <person name="Kutyna D.R."/>
            <person name="Borneman A.R."/>
        </authorList>
    </citation>
    <scope>NUCLEOTIDE SEQUENCE [LARGE SCALE GENOMIC DNA]</scope>
    <source>
        <strain evidence="3">AWRI3579</strain>
    </source>
</reference>
<evidence type="ECO:0000256" key="1">
    <source>
        <dbReference type="SAM" id="MobiDB-lite"/>
    </source>
</evidence>
<dbReference type="Proteomes" id="UP000095728">
    <property type="component" value="Unassembled WGS sequence"/>
</dbReference>
<dbReference type="OrthoDB" id="3973349at2759"/>
<accession>A0A1E5RNE4</accession>
<feature type="region of interest" description="Disordered" evidence="1">
    <location>
        <begin position="1"/>
        <end position="28"/>
    </location>
</feature>
<organism evidence="2 3">
    <name type="scientific">Hanseniaspora osmophila</name>
    <dbReference type="NCBI Taxonomy" id="56408"/>
    <lineage>
        <taxon>Eukaryota</taxon>
        <taxon>Fungi</taxon>
        <taxon>Dikarya</taxon>
        <taxon>Ascomycota</taxon>
        <taxon>Saccharomycotina</taxon>
        <taxon>Saccharomycetes</taxon>
        <taxon>Saccharomycodales</taxon>
        <taxon>Saccharomycodaceae</taxon>
        <taxon>Hanseniaspora</taxon>
    </lineage>
</organism>
<feature type="compositionally biased region" description="Polar residues" evidence="1">
    <location>
        <begin position="1"/>
        <end position="12"/>
    </location>
</feature>
<comment type="caution">
    <text evidence="2">The sequence shown here is derived from an EMBL/GenBank/DDBJ whole genome shotgun (WGS) entry which is preliminary data.</text>
</comment>
<proteinExistence type="predicted"/>
<gene>
    <name evidence="2" type="ORF">AWRI3579_g992</name>
</gene>
<evidence type="ECO:0000313" key="2">
    <source>
        <dbReference type="EMBL" id="OEJ88408.1"/>
    </source>
</evidence>
<dbReference type="SUPFAM" id="SSF57850">
    <property type="entry name" value="RING/U-box"/>
    <property type="match status" value="1"/>
</dbReference>
<dbReference type="FunCoup" id="A0A1E5RNE4">
    <property type="interactions" value="225"/>
</dbReference>
<dbReference type="EMBL" id="LPNM01000005">
    <property type="protein sequence ID" value="OEJ88408.1"/>
    <property type="molecule type" value="Genomic_DNA"/>
</dbReference>
<name>A0A1E5RNE4_9ASCO</name>
<dbReference type="InParanoid" id="A0A1E5RNE4"/>
<evidence type="ECO:0000313" key="3">
    <source>
        <dbReference type="Proteomes" id="UP000095728"/>
    </source>
</evidence>
<dbReference type="AlphaFoldDB" id="A0A1E5RNE4"/>
<protein>
    <submittedName>
        <fullName evidence="2">Cyclin-dependent kinase inhibitor FAR1</fullName>
    </submittedName>
</protein>
<sequence>MYLLKTPTNNKGENPLLTHTPPSATKSQRSKLFKTFSGSKVFKGEQKKESVSSLRLDTSSIKNSLSNKRQSTVTHDKLGLRIGTTPTDASFPAGFDSISEELNRHSKARNLDHGYSKKSHIPTPLNLEMLSPPPSSSKAKEMFPRFLEKLPHLRKSDAVVTKRPSKQNLGYLNLPIESFHDQKADLLKRNPRRNLLNSVEFREAADLETTDEKTPDFAENVYKNIETKGLITGMSSSSNLERKKNYTMNICFICDEALNSLLPGEKVLEMSCSHQCHYDCLLASLEGSSAFGERNLEYPACSICQQTSKPIEQEINDTLVRDLLLTSMNNDVLSDLNNFHVSRSSSSNLKQQKKTPITPTGQLIAAQKVTQHGYMKTPIKEHHDLTKRNLGQPNQQFHGSMIPKPVFSVNPQASTINVSLNSNKPLVIPHVLYVHLPDISKTKTVEQSKENALLRLDNLETQQKFSKLVLEEFFPTYSQNTTTASNNLKKENHEILQMIDLMEVSLDDVNYSEWLLVMFENKIILKSLKTNKSARNLQMGSLSSQVINISNKELYSIMKCKDKTFVSLKSSQIPELYMKNTENPIVLNKWTVVMEYKLGIKSANNDDKISHFDKSGLNLSFLHFTTNAFNLMQERGLLVYFPASLHAKITLYLNDPILCHNLIPKFESESIKDPLKNDSSEVSATVCKNGRVQVLVINVLNYDTLVNSTEMCQDIKTMVENFLNAAGKNDQIGIIVFGRDSENKMNLNEGTFLGMINNKWGGIAEFLKNLKVFDCFHVSRTYSEQERELHKITQITKRLFIMNNLFDARFSTNNVCYKKHIHIVSNSYNGTVSKDPQENQIEISRSFRKFVSDYKLNISLYSIGAIHASLLENIMEQHFEFDSRYRCFNYSRQGEIEFCKNSNSQIEDLMIDIKLKDNKNGFFKFHCLENSFGHKVQIENNENLPAVRVNLGAFARGTFKTYLLDLIIVNPKEFYKENCLKIENKGLIDVFADDSSIICRNADGNFKHTQSFIEFSTNWVDKDYGLINGDIYDSGKILINFYGISDFTKPMTDYHPFLNDTELLENDEDTEFLDIVLTAPLTSSRDSIYVLREIEMMIIEVMEAHLRCFARLNWQDMEHDFKQLYSVTFAMSRNIQIEFPSFNSYMAKFQVHNKYLTNYIEYLCRMIDDIFVFHGSSSRPLPGQEELSKFKLVRLLNNLKFQNRHNI</sequence>